<reference evidence="6" key="1">
    <citation type="submission" date="2022-03" db="EMBL/GenBank/DDBJ databases">
        <authorList>
            <person name="Martin H S."/>
        </authorList>
    </citation>
    <scope>NUCLEOTIDE SEQUENCE</scope>
</reference>
<dbReference type="Pfam" id="PF00883">
    <property type="entry name" value="Peptidase_M17"/>
    <property type="match status" value="1"/>
</dbReference>
<evidence type="ECO:0000256" key="1">
    <source>
        <dbReference type="ARBA" id="ARBA00009528"/>
    </source>
</evidence>
<dbReference type="PANTHER" id="PTHR11963">
    <property type="entry name" value="LEUCINE AMINOPEPTIDASE-RELATED"/>
    <property type="match status" value="1"/>
</dbReference>
<dbReference type="EMBL" id="OW152828">
    <property type="protein sequence ID" value="CAH2046188.1"/>
    <property type="molecule type" value="Genomic_DNA"/>
</dbReference>
<keyword evidence="3" id="KW-0645">Protease</keyword>
<evidence type="ECO:0000313" key="6">
    <source>
        <dbReference type="EMBL" id="CAH2046188.1"/>
    </source>
</evidence>
<comment type="similarity">
    <text evidence="1">Belongs to the peptidase M17 family.</text>
</comment>
<organism evidence="6 7">
    <name type="scientific">Iphiclides podalirius</name>
    <name type="common">scarce swallowtail</name>
    <dbReference type="NCBI Taxonomy" id="110791"/>
    <lineage>
        <taxon>Eukaryota</taxon>
        <taxon>Metazoa</taxon>
        <taxon>Ecdysozoa</taxon>
        <taxon>Arthropoda</taxon>
        <taxon>Hexapoda</taxon>
        <taxon>Insecta</taxon>
        <taxon>Pterygota</taxon>
        <taxon>Neoptera</taxon>
        <taxon>Endopterygota</taxon>
        <taxon>Lepidoptera</taxon>
        <taxon>Glossata</taxon>
        <taxon>Ditrysia</taxon>
        <taxon>Papilionoidea</taxon>
        <taxon>Papilionidae</taxon>
        <taxon>Papilioninae</taxon>
        <taxon>Iphiclides</taxon>
    </lineage>
</organism>
<evidence type="ECO:0000256" key="4">
    <source>
        <dbReference type="ARBA" id="ARBA00022801"/>
    </source>
</evidence>
<evidence type="ECO:0000313" key="7">
    <source>
        <dbReference type="Proteomes" id="UP000837857"/>
    </source>
</evidence>
<proteinExistence type="inferred from homology"/>
<feature type="non-terminal residue" evidence="6">
    <location>
        <position position="1"/>
    </location>
</feature>
<feature type="non-terminal residue" evidence="6">
    <location>
        <position position="438"/>
    </location>
</feature>
<dbReference type="Proteomes" id="UP000837857">
    <property type="component" value="Chromosome 16"/>
</dbReference>
<dbReference type="InterPro" id="IPR000819">
    <property type="entry name" value="Peptidase_M17_C"/>
</dbReference>
<keyword evidence="2" id="KW-0031">Aminopeptidase</keyword>
<dbReference type="InterPro" id="IPR011356">
    <property type="entry name" value="Leucine_aapep/pepB"/>
</dbReference>
<dbReference type="PANTHER" id="PTHR11963:SF48">
    <property type="entry name" value="DIPEPTIDASE B, ISOFORM A"/>
    <property type="match status" value="1"/>
</dbReference>
<keyword evidence="4" id="KW-0378">Hydrolase</keyword>
<evidence type="ECO:0000256" key="2">
    <source>
        <dbReference type="ARBA" id="ARBA00022438"/>
    </source>
</evidence>
<feature type="domain" description="Cytosol aminopeptidase" evidence="5">
    <location>
        <begin position="270"/>
        <end position="277"/>
    </location>
</feature>
<dbReference type="SUPFAM" id="SSF53187">
    <property type="entry name" value="Zn-dependent exopeptidases"/>
    <property type="match status" value="1"/>
</dbReference>
<accession>A0ABN8I1I9</accession>
<sequence>SVREAVAAGMRRAVAAGARRPVLALRPLRPPATAAAAAFAPADAWRRSELVALLAALEALYVPLEVRESFPERLPRLRALGVWDCGVGAALPALLRDAVALERGRALARDIGGADPERMAPPRLARHVRDAFAAGAVRVSVLEGPELRARYPLLAAVARAADPVPRHRSCVIFLDYEPESYEETVMLVGKGVTYDTGGADVKTGGAMAGMSRDKCGAAAVAGFVKACELVRARVRVRAALGVVRNSVGAEGYVADELLRSRGGLPVRVGNTDAEGRLVMADLLHEMRELAEAAAPAPAHLYTVATLTGHAVRAAGEGYGVALDGHAARARRHAEKLRAAGDALAEPLEVSRLRREDLAAHRGRAPGDALLQAAPAPSVRLPRGHQGPAAFLLLAAGLLDADVPYTHLDVAGSAGSFPAPPTAAPLLVLAAAHGLITSC</sequence>
<gene>
    <name evidence="6" type="ORF">IPOD504_LOCUS5409</name>
</gene>
<dbReference type="Gene3D" id="3.40.630.10">
    <property type="entry name" value="Zn peptidases"/>
    <property type="match status" value="1"/>
</dbReference>
<evidence type="ECO:0000256" key="3">
    <source>
        <dbReference type="ARBA" id="ARBA00022670"/>
    </source>
</evidence>
<keyword evidence="7" id="KW-1185">Reference proteome</keyword>
<evidence type="ECO:0000259" key="5">
    <source>
        <dbReference type="PROSITE" id="PS00631"/>
    </source>
</evidence>
<name>A0ABN8I1I9_9NEOP</name>
<protein>
    <recommendedName>
        <fullName evidence="5">Cytosol aminopeptidase domain-containing protein</fullName>
    </recommendedName>
</protein>
<dbReference type="PRINTS" id="PR00481">
    <property type="entry name" value="LAMNOPPTDASE"/>
</dbReference>
<dbReference type="PROSITE" id="PS00631">
    <property type="entry name" value="CYTOSOL_AP"/>
    <property type="match status" value="1"/>
</dbReference>